<keyword evidence="6" id="KW-0539">Nucleus</keyword>
<name>S8BS99_9LAMI</name>
<protein>
    <recommendedName>
        <fullName evidence="8">AP2/ERF domain-containing protein</fullName>
    </recommendedName>
</protein>
<dbReference type="CDD" id="cd00018">
    <property type="entry name" value="AP2"/>
    <property type="match status" value="1"/>
</dbReference>
<evidence type="ECO:0000256" key="1">
    <source>
        <dbReference type="ARBA" id="ARBA00004123"/>
    </source>
</evidence>
<comment type="subcellular location">
    <subcellularLocation>
        <location evidence="1">Nucleus</location>
    </subcellularLocation>
</comment>
<feature type="non-terminal residue" evidence="9">
    <location>
        <position position="1"/>
    </location>
</feature>
<evidence type="ECO:0000259" key="8">
    <source>
        <dbReference type="PROSITE" id="PS51032"/>
    </source>
</evidence>
<dbReference type="Pfam" id="PF00847">
    <property type="entry name" value="AP2"/>
    <property type="match status" value="1"/>
</dbReference>
<reference evidence="9 10" key="1">
    <citation type="journal article" date="2013" name="BMC Genomics">
        <title>The miniature genome of a carnivorous plant Genlisea aurea contains a low number of genes and short non-coding sequences.</title>
        <authorList>
            <person name="Leushkin E.V."/>
            <person name="Sutormin R.A."/>
            <person name="Nabieva E.R."/>
            <person name="Penin A.A."/>
            <person name="Kondrashov A.S."/>
            <person name="Logacheva M.D."/>
        </authorList>
    </citation>
    <scope>NUCLEOTIDE SEQUENCE [LARGE SCALE GENOMIC DNA]</scope>
</reference>
<dbReference type="InterPro" id="IPR036955">
    <property type="entry name" value="AP2/ERF_dom_sf"/>
</dbReference>
<feature type="region of interest" description="Disordered" evidence="7">
    <location>
        <begin position="1"/>
        <end position="32"/>
    </location>
</feature>
<accession>S8BS99</accession>
<dbReference type="SUPFAM" id="SSF54171">
    <property type="entry name" value="DNA-binding domain"/>
    <property type="match status" value="1"/>
</dbReference>
<gene>
    <name evidence="9" type="ORF">M569_17510</name>
</gene>
<evidence type="ECO:0000313" key="9">
    <source>
        <dbReference type="EMBL" id="EPS57309.1"/>
    </source>
</evidence>
<evidence type="ECO:0000256" key="7">
    <source>
        <dbReference type="SAM" id="MobiDB-lite"/>
    </source>
</evidence>
<evidence type="ECO:0000256" key="2">
    <source>
        <dbReference type="ARBA" id="ARBA00022821"/>
    </source>
</evidence>
<evidence type="ECO:0000256" key="3">
    <source>
        <dbReference type="ARBA" id="ARBA00023015"/>
    </source>
</evidence>
<keyword evidence="10" id="KW-1185">Reference proteome</keyword>
<evidence type="ECO:0000313" key="10">
    <source>
        <dbReference type="Proteomes" id="UP000015453"/>
    </source>
</evidence>
<dbReference type="PRINTS" id="PR00367">
    <property type="entry name" value="ETHRSPELEMNT"/>
</dbReference>
<dbReference type="PANTHER" id="PTHR31194:SF140">
    <property type="entry name" value="ETHYLENE-RESPONSIVE TRANSCRIPTION FACTOR CRF2"/>
    <property type="match status" value="1"/>
</dbReference>
<evidence type="ECO:0000256" key="4">
    <source>
        <dbReference type="ARBA" id="ARBA00023125"/>
    </source>
</evidence>
<keyword evidence="3" id="KW-0805">Transcription regulation</keyword>
<dbReference type="GO" id="GO:0005634">
    <property type="term" value="C:nucleus"/>
    <property type="evidence" value="ECO:0007669"/>
    <property type="project" value="UniProtKB-SubCell"/>
</dbReference>
<dbReference type="OrthoDB" id="777519at2759"/>
<dbReference type="SMART" id="SM00380">
    <property type="entry name" value="AP2"/>
    <property type="match status" value="1"/>
</dbReference>
<keyword evidence="4" id="KW-0238">DNA-binding</keyword>
<dbReference type="GO" id="GO:0006952">
    <property type="term" value="P:defense response"/>
    <property type="evidence" value="ECO:0007669"/>
    <property type="project" value="UniProtKB-KW"/>
</dbReference>
<sequence>RKKEGGGGGGGGGGGDSGSGKKFRGVRRRPWGKWAAEIRDPRKRVRLWLGTYNTAEEAAMVYDHAAITLRGPDALTNFSGPEAAPEPEGEDKKISDDESPPNVRSPKSVLPFFVSPEENSRAQTTSKNDAVSCPDDHFFPIWEDLFPGSENPLPGPELFDLAALSGDIFQMDTLIGSTACFGSGSPLWPSDDFFQDFGDVFGSDPLVVL</sequence>
<proteinExistence type="predicted"/>
<feature type="compositionally biased region" description="Basic residues" evidence="7">
    <location>
        <begin position="21"/>
        <end position="31"/>
    </location>
</feature>
<feature type="domain" description="AP2/ERF" evidence="8">
    <location>
        <begin position="22"/>
        <end position="79"/>
    </location>
</feature>
<dbReference type="Gene3D" id="3.30.730.10">
    <property type="entry name" value="AP2/ERF domain"/>
    <property type="match status" value="1"/>
</dbReference>
<dbReference type="GO" id="GO:0003700">
    <property type="term" value="F:DNA-binding transcription factor activity"/>
    <property type="evidence" value="ECO:0007669"/>
    <property type="project" value="InterPro"/>
</dbReference>
<comment type="caution">
    <text evidence="9">The sequence shown here is derived from an EMBL/GenBank/DDBJ whole genome shotgun (WGS) entry which is preliminary data.</text>
</comment>
<dbReference type="FunFam" id="3.30.730.10:FF:000001">
    <property type="entry name" value="Ethylene-responsive transcription factor 2"/>
    <property type="match status" value="1"/>
</dbReference>
<feature type="compositionally biased region" description="Gly residues" evidence="7">
    <location>
        <begin position="1"/>
        <end position="18"/>
    </location>
</feature>
<evidence type="ECO:0000256" key="6">
    <source>
        <dbReference type="ARBA" id="ARBA00023242"/>
    </source>
</evidence>
<dbReference type="PROSITE" id="PS51032">
    <property type="entry name" value="AP2_ERF"/>
    <property type="match status" value="1"/>
</dbReference>
<organism evidence="9 10">
    <name type="scientific">Genlisea aurea</name>
    <dbReference type="NCBI Taxonomy" id="192259"/>
    <lineage>
        <taxon>Eukaryota</taxon>
        <taxon>Viridiplantae</taxon>
        <taxon>Streptophyta</taxon>
        <taxon>Embryophyta</taxon>
        <taxon>Tracheophyta</taxon>
        <taxon>Spermatophyta</taxon>
        <taxon>Magnoliopsida</taxon>
        <taxon>eudicotyledons</taxon>
        <taxon>Gunneridae</taxon>
        <taxon>Pentapetalae</taxon>
        <taxon>asterids</taxon>
        <taxon>lamiids</taxon>
        <taxon>Lamiales</taxon>
        <taxon>Lentibulariaceae</taxon>
        <taxon>Genlisea</taxon>
    </lineage>
</organism>
<keyword evidence="2" id="KW-0611">Plant defense</keyword>
<dbReference type="EMBL" id="AUSU01010373">
    <property type="protein sequence ID" value="EPS57309.1"/>
    <property type="molecule type" value="Genomic_DNA"/>
</dbReference>
<dbReference type="InterPro" id="IPR050913">
    <property type="entry name" value="AP2/ERF_ERF"/>
</dbReference>
<dbReference type="InterPro" id="IPR001471">
    <property type="entry name" value="AP2/ERF_dom"/>
</dbReference>
<dbReference type="PANTHER" id="PTHR31194">
    <property type="entry name" value="SHN SHINE , DNA BINDING / TRANSCRIPTION FACTOR"/>
    <property type="match status" value="1"/>
</dbReference>
<dbReference type="GO" id="GO:0003677">
    <property type="term" value="F:DNA binding"/>
    <property type="evidence" value="ECO:0007669"/>
    <property type="project" value="UniProtKB-KW"/>
</dbReference>
<keyword evidence="5" id="KW-0804">Transcription</keyword>
<dbReference type="Proteomes" id="UP000015453">
    <property type="component" value="Unassembled WGS sequence"/>
</dbReference>
<dbReference type="InterPro" id="IPR016177">
    <property type="entry name" value="DNA-bd_dom_sf"/>
</dbReference>
<evidence type="ECO:0000256" key="5">
    <source>
        <dbReference type="ARBA" id="ARBA00023163"/>
    </source>
</evidence>
<feature type="region of interest" description="Disordered" evidence="7">
    <location>
        <begin position="73"/>
        <end position="109"/>
    </location>
</feature>
<dbReference type="AlphaFoldDB" id="S8BS99"/>